<evidence type="ECO:0000256" key="2">
    <source>
        <dbReference type="ARBA" id="ARBA00022980"/>
    </source>
</evidence>
<dbReference type="HAMAP" id="MF_00373">
    <property type="entry name" value="Ribosomal_bL28"/>
    <property type="match status" value="1"/>
</dbReference>
<evidence type="ECO:0000313" key="7">
    <source>
        <dbReference type="Proteomes" id="UP001465976"/>
    </source>
</evidence>
<evidence type="ECO:0000256" key="5">
    <source>
        <dbReference type="SAM" id="MobiDB-lite"/>
    </source>
</evidence>
<dbReference type="PANTHER" id="PTHR13528">
    <property type="entry name" value="39S RIBOSOMAL PROTEIN L28, MITOCHONDRIAL"/>
    <property type="match status" value="1"/>
</dbReference>
<keyword evidence="2" id="KW-0689">Ribosomal protein</keyword>
<comment type="caution">
    <text evidence="6">The sequence shown here is derived from an EMBL/GenBank/DDBJ whole genome shotgun (WGS) entry which is preliminary data.</text>
</comment>
<dbReference type="NCBIfam" id="TIGR00009">
    <property type="entry name" value="L28"/>
    <property type="match status" value="1"/>
</dbReference>
<proteinExistence type="inferred from homology"/>
<dbReference type="InterPro" id="IPR026569">
    <property type="entry name" value="Ribosomal_bL28"/>
</dbReference>
<sequence length="207" mass="23353">MIPTLPTLKATPASQPFKRAQLGLFQGKLKRYGNNVPFSHHKTRRTWLPNVQRKRLPSEALGTNIRVKLTTRALKSIKKHNGIDNYLLNTRHEMLGWEGLRLRVLVRDAMENPPPPKGETPEAKAVREEKEELTRRKAKATQARASELRRVVHSQKPTLKTAQAARQAAIEALGGTASPGKIIEYLRKQKQDQKELLGTSFAKMSIS</sequence>
<dbReference type="Proteomes" id="UP001465976">
    <property type="component" value="Unassembled WGS sequence"/>
</dbReference>
<organism evidence="6 7">
    <name type="scientific">Marasmius crinis-equi</name>
    <dbReference type="NCBI Taxonomy" id="585013"/>
    <lineage>
        <taxon>Eukaryota</taxon>
        <taxon>Fungi</taxon>
        <taxon>Dikarya</taxon>
        <taxon>Basidiomycota</taxon>
        <taxon>Agaricomycotina</taxon>
        <taxon>Agaricomycetes</taxon>
        <taxon>Agaricomycetidae</taxon>
        <taxon>Agaricales</taxon>
        <taxon>Marasmiineae</taxon>
        <taxon>Marasmiaceae</taxon>
        <taxon>Marasmius</taxon>
    </lineage>
</organism>
<feature type="compositionally biased region" description="Basic and acidic residues" evidence="5">
    <location>
        <begin position="119"/>
        <end position="135"/>
    </location>
</feature>
<dbReference type="InterPro" id="IPR034704">
    <property type="entry name" value="Ribosomal_bL28/bL31-like_sf"/>
</dbReference>
<dbReference type="SUPFAM" id="SSF143800">
    <property type="entry name" value="L28p-like"/>
    <property type="match status" value="1"/>
</dbReference>
<dbReference type="InterPro" id="IPR001383">
    <property type="entry name" value="Ribosomal_bL28_bact-type"/>
</dbReference>
<reference evidence="6 7" key="1">
    <citation type="submission" date="2024-02" db="EMBL/GenBank/DDBJ databases">
        <title>A draft genome for the cacao thread blight pathogen Marasmius crinis-equi.</title>
        <authorList>
            <person name="Cohen S.P."/>
            <person name="Baruah I.K."/>
            <person name="Amoako-Attah I."/>
            <person name="Bukari Y."/>
            <person name="Meinhardt L.W."/>
            <person name="Bailey B.A."/>
        </authorList>
    </citation>
    <scope>NUCLEOTIDE SEQUENCE [LARGE SCALE GENOMIC DNA]</scope>
    <source>
        <strain evidence="6 7">GH-76</strain>
    </source>
</reference>
<gene>
    <name evidence="6" type="ORF">V5O48_011937</name>
</gene>
<dbReference type="InterPro" id="IPR037147">
    <property type="entry name" value="Ribosomal_bL28_sf"/>
</dbReference>
<dbReference type="EMBL" id="JBAHYK010001007">
    <property type="protein sequence ID" value="KAL0570018.1"/>
    <property type="molecule type" value="Genomic_DNA"/>
</dbReference>
<evidence type="ECO:0000256" key="3">
    <source>
        <dbReference type="ARBA" id="ARBA00023274"/>
    </source>
</evidence>
<accession>A0ABR3F467</accession>
<dbReference type="Pfam" id="PF00830">
    <property type="entry name" value="Ribosomal_L28"/>
    <property type="match status" value="1"/>
</dbReference>
<feature type="region of interest" description="Disordered" evidence="5">
    <location>
        <begin position="110"/>
        <end position="160"/>
    </location>
</feature>
<keyword evidence="3" id="KW-0687">Ribonucleoprotein</keyword>
<dbReference type="PANTHER" id="PTHR13528:SF2">
    <property type="entry name" value="LARGE RIBOSOMAL SUBUNIT PROTEIN BL28M"/>
    <property type="match status" value="1"/>
</dbReference>
<comment type="similarity">
    <text evidence="1">Belongs to the bacterial ribosomal protein bL28 family.</text>
</comment>
<evidence type="ECO:0000256" key="1">
    <source>
        <dbReference type="ARBA" id="ARBA00008760"/>
    </source>
</evidence>
<evidence type="ECO:0000256" key="4">
    <source>
        <dbReference type="ARBA" id="ARBA00035265"/>
    </source>
</evidence>
<protein>
    <recommendedName>
        <fullName evidence="4">Large ribosomal subunit protein bL28c</fullName>
    </recommendedName>
</protein>
<evidence type="ECO:0000313" key="6">
    <source>
        <dbReference type="EMBL" id="KAL0570018.1"/>
    </source>
</evidence>
<name>A0ABR3F467_9AGAR</name>
<keyword evidence="7" id="KW-1185">Reference proteome</keyword>
<dbReference type="Gene3D" id="2.30.170.40">
    <property type="entry name" value="Ribosomal protein L28/L24"/>
    <property type="match status" value="1"/>
</dbReference>